<dbReference type="InterPro" id="IPR025384">
    <property type="entry name" value="DUF4298"/>
</dbReference>
<evidence type="ECO:0008006" key="3">
    <source>
        <dbReference type="Google" id="ProtNLM"/>
    </source>
</evidence>
<dbReference type="Pfam" id="PF14131">
    <property type="entry name" value="DUF4298"/>
    <property type="match status" value="1"/>
</dbReference>
<dbReference type="RefSeq" id="WP_088594503.1">
    <property type="nucleotide sequence ID" value="NZ_CP022022.1"/>
</dbReference>
<sequence length="105" mass="12389">MNERYENIKKMNDILLRLEGILSKAETLLEEWKAIQPEYEALEAYYDSPQWREDYFDSNDGKIPDEVPQWVLTQDAIFDAIGTQFDLADGFQPLLESINARKWNE</sequence>
<protein>
    <recommendedName>
        <fullName evidence="3">DUF4298 domain-containing protein</fullName>
    </recommendedName>
</protein>
<gene>
    <name evidence="1" type="ORF">CBG49_10985</name>
</gene>
<keyword evidence="2" id="KW-1185">Reference proteome</keyword>
<dbReference type="AlphaFoldDB" id="A0A1Z4BQI4"/>
<evidence type="ECO:0000313" key="2">
    <source>
        <dbReference type="Proteomes" id="UP000197007"/>
    </source>
</evidence>
<organism evidence="1 2">
    <name type="scientific">Capnocytophaga endodontalis</name>
    <dbReference type="NCBI Taxonomy" id="2708117"/>
    <lineage>
        <taxon>Bacteria</taxon>
        <taxon>Pseudomonadati</taxon>
        <taxon>Bacteroidota</taxon>
        <taxon>Flavobacteriia</taxon>
        <taxon>Flavobacteriales</taxon>
        <taxon>Flavobacteriaceae</taxon>
        <taxon>Capnocytophaga</taxon>
    </lineage>
</organism>
<dbReference type="EMBL" id="CP022022">
    <property type="protein sequence ID" value="ASF43555.1"/>
    <property type="molecule type" value="Genomic_DNA"/>
</dbReference>
<evidence type="ECO:0000313" key="1">
    <source>
        <dbReference type="EMBL" id="ASF43555.1"/>
    </source>
</evidence>
<reference evidence="2" key="1">
    <citation type="submission" date="2017-06" db="EMBL/GenBank/DDBJ databases">
        <title>Complete genome sequence of Capnocytophaga sp. KCOM 1579 (=ChDC OS43) isolated from a human refractory periapical abscess lesion.</title>
        <authorList>
            <person name="Kook J.-K."/>
            <person name="Park S.-N."/>
            <person name="Lim Y.K."/>
            <person name="Roh H."/>
        </authorList>
    </citation>
    <scope>NUCLEOTIDE SEQUENCE [LARGE SCALE GENOMIC DNA]</scope>
    <source>
        <strain evidence="2">ChDC OS43</strain>
    </source>
</reference>
<dbReference type="KEGG" id="capn:CBG49_10985"/>
<accession>A0A1Z4BQI4</accession>
<name>A0A1Z4BQI4_9FLAO</name>
<proteinExistence type="predicted"/>
<dbReference type="Proteomes" id="UP000197007">
    <property type="component" value="Chromosome"/>
</dbReference>